<evidence type="ECO:0000313" key="3">
    <source>
        <dbReference type="EMBL" id="BAV92297.1"/>
    </source>
</evidence>
<dbReference type="KEGG" id="dtr:RSDT_0785"/>
<feature type="domain" description="HD" evidence="2">
    <location>
        <begin position="273"/>
        <end position="363"/>
    </location>
</feature>
<dbReference type="Proteomes" id="UP000242645">
    <property type="component" value="Chromosome"/>
</dbReference>
<proteinExistence type="predicted"/>
<dbReference type="PANTHER" id="PTHR47545:SF1">
    <property type="entry name" value="MULTIFUNCTIONAL CCA PROTEIN"/>
    <property type="match status" value="1"/>
</dbReference>
<evidence type="ECO:0000259" key="2">
    <source>
        <dbReference type="Pfam" id="PF01966"/>
    </source>
</evidence>
<dbReference type="InterPro" id="IPR006674">
    <property type="entry name" value="HD_domain"/>
</dbReference>
<evidence type="ECO:0000256" key="1">
    <source>
        <dbReference type="ARBA" id="ARBA00022741"/>
    </source>
</evidence>
<protein>
    <submittedName>
        <fullName evidence="3">Multifunctional CCA protein</fullName>
    </submittedName>
</protein>
<dbReference type="Gene3D" id="1.10.3090.10">
    <property type="entry name" value="cca-adding enzyme, domain 2"/>
    <property type="match status" value="1"/>
</dbReference>
<dbReference type="OrthoDB" id="14083at2"/>
<sequence>MQNAIREAIAICKILLRNGYDAYVINAPLQEQLLKKTRQSSVDIAIACEPDADMLAKLFPRIRREAEKRALAEMEENGLTFRFYPLEIADAAHPELSILRITPCMTSLMDPKTRLQLRLTDFGSPPPSGDAYDGFKNFGEGAVQLTGLPDETLRHNYLLAIRALRFAANFDIPIEPNTWLAIVRAATRVLDYVALTDIMNEWRKVAAESLYRFVRLLHDAHILQGLIPEVAALSCIRQQRNDDGEVESVFDHTLNCVRLYPEENFHYDWLGAMAMLFHDVGKLYTGEFFDGQWTFYQHHRVGAKVTRKILRRLHFNAEDIDLLCHLVNNHMRFHFMLTDRGIRRFKSLDEYPRLIAMTRADMCARDGGCTSFNHNMKYLDRAETPEQMLEPLLNGNEIMDETNLAPGPQVGIIREALLQAQIAGDVTDRESALRFVRSHARRSAKQPPFTTACTLPR</sequence>
<dbReference type="PANTHER" id="PTHR47545">
    <property type="entry name" value="MULTIFUNCTIONAL CCA PROTEIN"/>
    <property type="match status" value="1"/>
</dbReference>
<keyword evidence="1" id="KW-0547">Nucleotide-binding</keyword>
<organism evidence="3 4">
    <name type="scientific">Candidatus Desulfovibrio trichonymphae</name>
    <dbReference type="NCBI Taxonomy" id="1725232"/>
    <lineage>
        <taxon>Bacteria</taxon>
        <taxon>Pseudomonadati</taxon>
        <taxon>Thermodesulfobacteriota</taxon>
        <taxon>Desulfovibrionia</taxon>
        <taxon>Desulfovibrionales</taxon>
        <taxon>Desulfovibrionaceae</taxon>
        <taxon>Desulfovibrio</taxon>
    </lineage>
</organism>
<dbReference type="SUPFAM" id="SSF81891">
    <property type="entry name" value="Poly A polymerase C-terminal region-like"/>
    <property type="match status" value="1"/>
</dbReference>
<dbReference type="EMBL" id="AP017368">
    <property type="protein sequence ID" value="BAV92297.1"/>
    <property type="molecule type" value="Genomic_DNA"/>
</dbReference>
<evidence type="ECO:0000313" key="4">
    <source>
        <dbReference type="Proteomes" id="UP000242645"/>
    </source>
</evidence>
<gene>
    <name evidence="3" type="primary">cca</name>
    <name evidence="3" type="ORF">RSDT_0785</name>
</gene>
<dbReference type="RefSeq" id="WP_096399812.1">
    <property type="nucleotide sequence ID" value="NZ_AP017368.1"/>
</dbReference>
<reference evidence="3 4" key="1">
    <citation type="journal article" date="2017" name="ISME J.">
        <title>Genome of 'Ca. Desulfovibrio trichonymphae', an H2-oxidizing bacterium in a tripartite symbiotic system within a protist cell in the termite gut.</title>
        <authorList>
            <person name="Kuwahara H."/>
            <person name="Yuki M."/>
            <person name="Izawa K."/>
            <person name="Ohkuma M."/>
            <person name="Hongoh Y."/>
        </authorList>
    </citation>
    <scope>NUCLEOTIDE SEQUENCE [LARGE SCALE GENOMIC DNA]</scope>
    <source>
        <strain evidence="3 4">Rs-N31</strain>
    </source>
</reference>
<dbReference type="InterPro" id="IPR050124">
    <property type="entry name" value="tRNA_CCA-adding_enzyme"/>
</dbReference>
<dbReference type="AlphaFoldDB" id="A0A1J1DR16"/>
<dbReference type="Pfam" id="PF01966">
    <property type="entry name" value="HD"/>
    <property type="match status" value="1"/>
</dbReference>
<keyword evidence="4" id="KW-1185">Reference proteome</keyword>
<name>A0A1J1DR16_9BACT</name>
<accession>A0A1J1DR16</accession>
<dbReference type="GO" id="GO:0000166">
    <property type="term" value="F:nucleotide binding"/>
    <property type="evidence" value="ECO:0007669"/>
    <property type="project" value="UniProtKB-KW"/>
</dbReference>